<dbReference type="NCBIfam" id="NF033927">
    <property type="entry name" value="alph_xenorhab_B"/>
    <property type="match status" value="1"/>
</dbReference>
<dbReference type="InterPro" id="IPR047760">
    <property type="entry name" value="XaxB-like"/>
</dbReference>
<evidence type="ECO:0000313" key="2">
    <source>
        <dbReference type="Proteomes" id="UP000029719"/>
    </source>
</evidence>
<reference evidence="1 2" key="1">
    <citation type="submission" date="2014-09" db="EMBL/GenBank/DDBJ databases">
        <title>Genome sequence of Pseudomonas lutea strain DSM 17257T.</title>
        <authorList>
            <person name="Kwak Y."/>
            <person name="Shin J.-H."/>
        </authorList>
    </citation>
    <scope>NUCLEOTIDE SEQUENCE [LARGE SCALE GENOMIC DNA]</scope>
    <source>
        <strain evidence="1 2">DSM 17257</strain>
    </source>
</reference>
<evidence type="ECO:0000313" key="1">
    <source>
        <dbReference type="EMBL" id="KGF66641.1"/>
    </source>
</evidence>
<sequence>MNNISAFPSHIEYPTIDVAILQQARKEARGASIEVQVLFAKTDYLEALHSRVTNVDNAMAAAQFKLTETAQSLDMNITAFIETLRIYQSELEEVPGSERQEVLEDIAKVVSDILSTVRKEKSTLDSTYTPMTAAIDRTETGKFLVQMAVDMQRLPDDVLDIEQRKQALSVKRETLTQAMTVMESKGFAEIGKETLLNAQAISTLTTAGPEAAILTTAIELAQQTMQKVESFISYNGMREARNVIGKQMEVLTQSIQDKNTELRMVEMKAELIKQSHTFEEQRLRYTAEFSKVSAAAQSFVTTYRAVDAQNEAVVGQFVVDAQQLARYMNALT</sequence>
<evidence type="ECO:0008006" key="3">
    <source>
        <dbReference type="Google" id="ProtNLM"/>
    </source>
</evidence>
<protein>
    <recommendedName>
        <fullName evidence="3">Toxin</fullName>
    </recommendedName>
</protein>
<gene>
    <name evidence="1" type="ORF">LT42_12400</name>
</gene>
<dbReference type="OrthoDB" id="6832077at2"/>
<name>A0A9X0EIV3_9PSED</name>
<comment type="caution">
    <text evidence="1">The sequence shown here is derived from an EMBL/GenBank/DDBJ whole genome shotgun (WGS) entry which is preliminary data.</text>
</comment>
<dbReference type="EMBL" id="JRMB01000001">
    <property type="protein sequence ID" value="KGF66641.1"/>
    <property type="molecule type" value="Genomic_DNA"/>
</dbReference>
<dbReference type="Proteomes" id="UP000029719">
    <property type="component" value="Unassembled WGS sequence"/>
</dbReference>
<proteinExistence type="predicted"/>
<dbReference type="AlphaFoldDB" id="A0A9X0EIV3"/>
<dbReference type="RefSeq" id="WP_037012648.1">
    <property type="nucleotide sequence ID" value="NZ_JRMB01000001.1"/>
</dbReference>
<accession>A0A9X0EIV3</accession>
<organism evidence="1 2">
    <name type="scientific">Pseudomonas lutea</name>
    <dbReference type="NCBI Taxonomy" id="243924"/>
    <lineage>
        <taxon>Bacteria</taxon>
        <taxon>Pseudomonadati</taxon>
        <taxon>Pseudomonadota</taxon>
        <taxon>Gammaproteobacteria</taxon>
        <taxon>Pseudomonadales</taxon>
        <taxon>Pseudomonadaceae</taxon>
        <taxon>Pseudomonas</taxon>
    </lineage>
</organism>